<sequence>MSPDVRALGIVTVEQTAGAIAGPLPFSQSLLLIWPQATALIAATLICFAAAYLLFVRQEIRAHG</sequence>
<keyword evidence="1" id="KW-1133">Transmembrane helix</keyword>
<dbReference type="Proteomes" id="UP000015500">
    <property type="component" value="Chromosome"/>
</dbReference>
<gene>
    <name evidence="2" type="ORF">M493_03935</name>
</gene>
<dbReference type="STRING" id="1921421.M493_03935"/>
<keyword evidence="3" id="KW-1185">Reference proteome</keyword>
<organism evidence="2 3">
    <name type="scientific">Geobacillus genomosp. 3</name>
    <dbReference type="NCBI Taxonomy" id="1921421"/>
    <lineage>
        <taxon>Bacteria</taxon>
        <taxon>Bacillati</taxon>
        <taxon>Bacillota</taxon>
        <taxon>Bacilli</taxon>
        <taxon>Bacillales</taxon>
        <taxon>Anoxybacillaceae</taxon>
        <taxon>Geobacillus</taxon>
    </lineage>
</organism>
<accession>S5ZL71</accession>
<reference evidence="2 3" key="1">
    <citation type="journal article" date="2014" name="Genome Announc.">
        <title>Complete Genome Sequence of the Thermophilic Polychlorinated Biphenyl Degrader Geobacillus sp. Strain JF8 (NBRC 109937).</title>
        <authorList>
            <person name="Shintani M."/>
            <person name="Ohtsubo Y."/>
            <person name="Fukuda K."/>
            <person name="Hosoyama A."/>
            <person name="Ohji S."/>
            <person name="Yamazoe A."/>
            <person name="Fujita N."/>
            <person name="Nagata Y."/>
            <person name="Tsuda M."/>
            <person name="Hatta T."/>
            <person name="Kimbara K."/>
        </authorList>
    </citation>
    <scope>NUCLEOTIDE SEQUENCE [LARGE SCALE GENOMIC DNA]</scope>
    <source>
        <strain evidence="2 3">JF8</strain>
    </source>
</reference>
<dbReference type="PATRIC" id="fig|1345697.3.peg.687"/>
<protein>
    <submittedName>
        <fullName evidence="2">Uncharacterized protein</fullName>
    </submittedName>
</protein>
<evidence type="ECO:0000256" key="1">
    <source>
        <dbReference type="SAM" id="Phobius"/>
    </source>
</evidence>
<keyword evidence="1" id="KW-0812">Transmembrane</keyword>
<keyword evidence="1" id="KW-0472">Membrane</keyword>
<dbReference type="KEGG" id="gjf:M493_03935"/>
<feature type="transmembrane region" description="Helical" evidence="1">
    <location>
        <begin position="33"/>
        <end position="55"/>
    </location>
</feature>
<proteinExistence type="predicted"/>
<evidence type="ECO:0000313" key="3">
    <source>
        <dbReference type="Proteomes" id="UP000015500"/>
    </source>
</evidence>
<name>S5ZL71_GEOG3</name>
<dbReference type="AlphaFoldDB" id="S5ZL71"/>
<dbReference type="EMBL" id="CP006254">
    <property type="protein sequence ID" value="AGT31093.1"/>
    <property type="molecule type" value="Genomic_DNA"/>
</dbReference>
<dbReference type="HOGENOM" id="CLU_2861362_0_0_9"/>
<evidence type="ECO:0000313" key="2">
    <source>
        <dbReference type="EMBL" id="AGT31093.1"/>
    </source>
</evidence>